<dbReference type="GO" id="GO:0004222">
    <property type="term" value="F:metalloendopeptidase activity"/>
    <property type="evidence" value="ECO:0007669"/>
    <property type="project" value="TreeGrafter"/>
</dbReference>
<evidence type="ECO:0000256" key="1">
    <source>
        <dbReference type="ARBA" id="ARBA00022729"/>
    </source>
</evidence>
<feature type="region of interest" description="Disordered" evidence="2">
    <location>
        <begin position="326"/>
        <end position="411"/>
    </location>
</feature>
<evidence type="ECO:0000256" key="2">
    <source>
        <dbReference type="SAM" id="MobiDB-lite"/>
    </source>
</evidence>
<name>A0A1H2L9D0_9ACTN</name>
<accession>A0A1H2L9D0</accession>
<dbReference type="Gene3D" id="2.70.70.10">
    <property type="entry name" value="Glucose Permease (Domain IIA)"/>
    <property type="match status" value="1"/>
</dbReference>
<evidence type="ECO:0000313" key="5">
    <source>
        <dbReference type="EMBL" id="SDU77181.1"/>
    </source>
</evidence>
<feature type="compositionally biased region" description="Low complexity" evidence="2">
    <location>
        <begin position="397"/>
        <end position="411"/>
    </location>
</feature>
<evidence type="ECO:0000259" key="4">
    <source>
        <dbReference type="Pfam" id="PF01551"/>
    </source>
</evidence>
<dbReference type="SUPFAM" id="SSF51261">
    <property type="entry name" value="Duplicated hybrid motif"/>
    <property type="match status" value="1"/>
</dbReference>
<dbReference type="PANTHER" id="PTHR21666:SF289">
    <property type="entry name" value="L-ALA--D-GLU ENDOPEPTIDASE"/>
    <property type="match status" value="1"/>
</dbReference>
<feature type="chain" id="PRO_5009279133" evidence="3">
    <location>
        <begin position="22"/>
        <end position="411"/>
    </location>
</feature>
<dbReference type="OrthoDB" id="5496837at2"/>
<dbReference type="Pfam" id="PF01551">
    <property type="entry name" value="Peptidase_M23"/>
    <property type="match status" value="1"/>
</dbReference>
<dbReference type="AlphaFoldDB" id="A0A1H2L9D0"/>
<evidence type="ECO:0000256" key="3">
    <source>
        <dbReference type="SAM" id="SignalP"/>
    </source>
</evidence>
<protein>
    <submittedName>
        <fullName evidence="5">Peptidase family M23</fullName>
    </submittedName>
</protein>
<dbReference type="CDD" id="cd12797">
    <property type="entry name" value="M23_peptidase"/>
    <property type="match status" value="1"/>
</dbReference>
<dbReference type="InterPro" id="IPR016047">
    <property type="entry name" value="M23ase_b-sheet_dom"/>
</dbReference>
<dbReference type="InterPro" id="IPR011055">
    <property type="entry name" value="Dup_hybrid_motif"/>
</dbReference>
<keyword evidence="1 3" id="KW-0732">Signal</keyword>
<feature type="signal peptide" evidence="3">
    <location>
        <begin position="1"/>
        <end position="21"/>
    </location>
</feature>
<reference evidence="6" key="1">
    <citation type="submission" date="2016-10" db="EMBL/GenBank/DDBJ databases">
        <authorList>
            <person name="Varghese N."/>
            <person name="Submissions S."/>
        </authorList>
    </citation>
    <scope>NUCLEOTIDE SEQUENCE [LARGE SCALE GENOMIC DNA]</scope>
    <source>
        <strain evidence="6">DSM 45079</strain>
    </source>
</reference>
<evidence type="ECO:0000313" key="6">
    <source>
        <dbReference type="Proteomes" id="UP000182977"/>
    </source>
</evidence>
<sequence length="411" mass="42551">MVRKIVIAMLVAVLAFGPAVALLGSAALNPAATTACLPGGEELTVGAIPDTLSATTSDGHPVTLDRTQLTHAATIITIGARVDGVGRDGVVIALIAALTESRLRMLANTGAYPESGDYPNDGDGSDNDSLGLFQMRPTAGWGSVADLMNAEYQSAAFYGGPTGPNHPSPPGLLDIPGWQDMDPGEAAQAVEVSAYPDRYRAFQPVAETILTTLTIGSGEQPVPEAGRVVFPLPAETWIKTSDFGLRIHPITGEVSFHSGTDYAATEATPILAAADGRVASTDTTPIYGGLIVIEHTIDDQPVATAYAHIWPEDIHVSPGQLVTAGQHIGDVGSAGQSTGPHLHLEVRPGGPDQPPVDPVPWLAGHHPDSLDTPDQTPGRPCTPRADPTPAPTLVDPVGRARAARRAVAGRA</sequence>
<dbReference type="Proteomes" id="UP000182977">
    <property type="component" value="Chromosome I"/>
</dbReference>
<dbReference type="EMBL" id="LT629791">
    <property type="protein sequence ID" value="SDU77181.1"/>
    <property type="molecule type" value="Genomic_DNA"/>
</dbReference>
<proteinExistence type="predicted"/>
<dbReference type="InterPro" id="IPR050570">
    <property type="entry name" value="Cell_wall_metabolism_enzyme"/>
</dbReference>
<gene>
    <name evidence="5" type="ORF">SAMN04488563_5447</name>
</gene>
<dbReference type="PANTHER" id="PTHR21666">
    <property type="entry name" value="PEPTIDASE-RELATED"/>
    <property type="match status" value="1"/>
</dbReference>
<keyword evidence="6" id="KW-1185">Reference proteome</keyword>
<organism evidence="5 6">
    <name type="scientific">Jiangella alkaliphila</name>
    <dbReference type="NCBI Taxonomy" id="419479"/>
    <lineage>
        <taxon>Bacteria</taxon>
        <taxon>Bacillati</taxon>
        <taxon>Actinomycetota</taxon>
        <taxon>Actinomycetes</taxon>
        <taxon>Jiangellales</taxon>
        <taxon>Jiangellaceae</taxon>
        <taxon>Jiangella</taxon>
    </lineage>
</organism>
<dbReference type="STRING" id="419479.SAMN04488563_5447"/>
<feature type="domain" description="M23ase beta-sheet core" evidence="4">
    <location>
        <begin position="256"/>
        <end position="350"/>
    </location>
</feature>